<evidence type="ECO:0000313" key="2">
    <source>
        <dbReference type="Proteomes" id="UP001295444"/>
    </source>
</evidence>
<keyword evidence="2" id="KW-1185">Reference proteome</keyword>
<dbReference type="EMBL" id="OW240912">
    <property type="protein sequence ID" value="CAH2223647.1"/>
    <property type="molecule type" value="Genomic_DNA"/>
</dbReference>
<dbReference type="Proteomes" id="UP001295444">
    <property type="component" value="Chromosome 01"/>
</dbReference>
<gene>
    <name evidence="1" type="ORF">PECUL_23A024574</name>
</gene>
<reference evidence="1" key="1">
    <citation type="submission" date="2022-03" db="EMBL/GenBank/DDBJ databases">
        <authorList>
            <person name="Alioto T."/>
            <person name="Alioto T."/>
            <person name="Gomez Garrido J."/>
        </authorList>
    </citation>
    <scope>NUCLEOTIDE SEQUENCE</scope>
</reference>
<protein>
    <submittedName>
        <fullName evidence="1">Uncharacterized protein</fullName>
    </submittedName>
</protein>
<evidence type="ECO:0000313" key="1">
    <source>
        <dbReference type="EMBL" id="CAH2223647.1"/>
    </source>
</evidence>
<name>A0AAD1R5B6_PELCU</name>
<organism evidence="1 2">
    <name type="scientific">Pelobates cultripes</name>
    <name type="common">Western spadefoot toad</name>
    <dbReference type="NCBI Taxonomy" id="61616"/>
    <lineage>
        <taxon>Eukaryota</taxon>
        <taxon>Metazoa</taxon>
        <taxon>Chordata</taxon>
        <taxon>Craniata</taxon>
        <taxon>Vertebrata</taxon>
        <taxon>Euteleostomi</taxon>
        <taxon>Amphibia</taxon>
        <taxon>Batrachia</taxon>
        <taxon>Anura</taxon>
        <taxon>Pelobatoidea</taxon>
        <taxon>Pelobatidae</taxon>
        <taxon>Pelobates</taxon>
    </lineage>
</organism>
<sequence length="162" mass="18591">MVTSTSIGSITWSDHADITLQITLPNMAKTWSWRLNPTLLHNPNIKEAIKDYFDLNKDSVSTKSSLWAAHKTVLRGILITLASNYPGFALLEQTLTELRTLETKLKSNPTPELNVNISKYQNTIKEFMAKDSIKVLQWTWQLYYETSNKADTLLLAHKLKRR</sequence>
<dbReference type="AlphaFoldDB" id="A0AAD1R5B6"/>
<proteinExistence type="predicted"/>
<accession>A0AAD1R5B6</accession>